<evidence type="ECO:0000313" key="2">
    <source>
        <dbReference type="Proteomes" id="UP001241110"/>
    </source>
</evidence>
<reference evidence="1" key="1">
    <citation type="submission" date="2023-05" db="EMBL/GenBank/DDBJ databases">
        <authorList>
            <person name="Zhang X."/>
        </authorList>
    </citation>
    <scope>NUCLEOTIDE SEQUENCE</scope>
    <source>
        <strain evidence="1">YF14B1</strain>
    </source>
</reference>
<name>A0AAE3QW26_9BACT</name>
<organism evidence="1 2">
    <name type="scientific">Xanthocytophaga flava</name>
    <dbReference type="NCBI Taxonomy" id="3048013"/>
    <lineage>
        <taxon>Bacteria</taxon>
        <taxon>Pseudomonadati</taxon>
        <taxon>Bacteroidota</taxon>
        <taxon>Cytophagia</taxon>
        <taxon>Cytophagales</taxon>
        <taxon>Rhodocytophagaceae</taxon>
        <taxon>Xanthocytophaga</taxon>
    </lineage>
</organism>
<sequence length="149" mass="17132">MTHSPFVFFKYILVIFSVSYLATFTVQAQEKIDSLTTNLNKVALNSEGDSVRLELGYRIKNPKDVEYLKVRFGTTNGGAEVFECYLQVIQHQQKQYIKYDDTIMPITGNKSAFLKMIPKKYITASNYLTIIGKESTSTKETVFYQKKLK</sequence>
<protein>
    <submittedName>
        <fullName evidence="1">Uncharacterized protein</fullName>
    </submittedName>
</protein>
<comment type="caution">
    <text evidence="1">The sequence shown here is derived from an EMBL/GenBank/DDBJ whole genome shotgun (WGS) entry which is preliminary data.</text>
</comment>
<accession>A0AAE3QW26</accession>
<evidence type="ECO:0000313" key="1">
    <source>
        <dbReference type="EMBL" id="MDJ1486051.1"/>
    </source>
</evidence>
<proteinExistence type="predicted"/>
<dbReference type="EMBL" id="JASJOS010000026">
    <property type="protein sequence ID" value="MDJ1486051.1"/>
    <property type="molecule type" value="Genomic_DNA"/>
</dbReference>
<dbReference type="AlphaFoldDB" id="A0AAE3QW26"/>
<dbReference type="RefSeq" id="WP_313989385.1">
    <property type="nucleotide sequence ID" value="NZ_JASJOS010000026.1"/>
</dbReference>
<gene>
    <name evidence="1" type="ORF">QNI16_36555</name>
</gene>
<dbReference type="Proteomes" id="UP001241110">
    <property type="component" value="Unassembled WGS sequence"/>
</dbReference>